<dbReference type="Gene3D" id="3.40.1350.100">
    <property type="match status" value="2"/>
</dbReference>
<dbReference type="Proteomes" id="UP000266723">
    <property type="component" value="Unassembled WGS sequence"/>
</dbReference>
<protein>
    <recommendedName>
        <fullName evidence="6">Protein TIC 22-like, chloroplastic</fullName>
    </recommendedName>
</protein>
<evidence type="ECO:0000256" key="1">
    <source>
        <dbReference type="ARBA" id="ARBA00004229"/>
    </source>
</evidence>
<reference evidence="4 5" key="1">
    <citation type="journal article" date="2020" name="BMC Genomics">
        <title>Intraspecific diversification of the crop wild relative Brassica cretica Lam. using demographic model selection.</title>
        <authorList>
            <person name="Kioukis A."/>
            <person name="Michalopoulou V.A."/>
            <person name="Briers L."/>
            <person name="Pirintsos S."/>
            <person name="Studholme D.J."/>
            <person name="Pavlidis P."/>
            <person name="Sarris P.F."/>
        </authorList>
    </citation>
    <scope>NUCLEOTIDE SEQUENCE [LARGE SCALE GENOMIC DNA]</scope>
    <source>
        <strain evidence="5">cv. PFS-1207/04</strain>
    </source>
</reference>
<dbReference type="Pfam" id="PF04278">
    <property type="entry name" value="Tic22"/>
    <property type="match status" value="2"/>
</dbReference>
<accession>A0ABQ7BJ47</accession>
<keyword evidence="5" id="KW-1185">Reference proteome</keyword>
<sequence>MDSNVSSSSKQQKQRTLQQSFSNIQTQCSDLLNNVSKTLNPLFNHNSSPHHHPNSIFSALDSLRTQAKQALDSGFSRFASGNAQPLWARISDDGGKTHVAAVAPVRRSSGPGLSADDMEERLAGVPVYALSNSNEEFVLVSGTATGKSLGLLFCKEEDAEALLNQMKAMDPRMRKEGSKVVALALSKVFQLKVNGVAFRLIPESTQVKNALKLELKDYKGADVEKRMFYVWSGFSLGLGEFKVLWTSPCGSIFGSVFSSFVFCREGTINDMYLSSICVKQERKTAGFTDDDFNGVPVFQSKSLILRSDNKSYRPVFFRKEDLEKSLTRASRQQNRLNPALKPGDIQVAVFEEIVKGMKENATSNWDDIVFIPPGFEVSTEETKD</sequence>
<gene>
    <name evidence="4" type="ORF">DY000_02041676</name>
</gene>
<dbReference type="PANTHER" id="PTHR33926:SF1">
    <property type="entry name" value="PROTEIN TIC 22-LIKE, CHLOROPLASTIC"/>
    <property type="match status" value="1"/>
</dbReference>
<proteinExistence type="predicted"/>
<organism evidence="4 5">
    <name type="scientific">Brassica cretica</name>
    <name type="common">Mustard</name>
    <dbReference type="NCBI Taxonomy" id="69181"/>
    <lineage>
        <taxon>Eukaryota</taxon>
        <taxon>Viridiplantae</taxon>
        <taxon>Streptophyta</taxon>
        <taxon>Embryophyta</taxon>
        <taxon>Tracheophyta</taxon>
        <taxon>Spermatophyta</taxon>
        <taxon>Magnoliopsida</taxon>
        <taxon>eudicotyledons</taxon>
        <taxon>Gunneridae</taxon>
        <taxon>Pentapetalae</taxon>
        <taxon>rosids</taxon>
        <taxon>malvids</taxon>
        <taxon>Brassicales</taxon>
        <taxon>Brassicaceae</taxon>
        <taxon>Brassiceae</taxon>
        <taxon>Brassica</taxon>
    </lineage>
</organism>
<evidence type="ECO:0000256" key="3">
    <source>
        <dbReference type="ARBA" id="ARBA00022640"/>
    </source>
</evidence>
<evidence type="ECO:0000256" key="2">
    <source>
        <dbReference type="ARBA" id="ARBA00022528"/>
    </source>
</evidence>
<name>A0ABQ7BJ47_BRACR</name>
<comment type="subcellular location">
    <subcellularLocation>
        <location evidence="1">Plastid</location>
        <location evidence="1">Chloroplast</location>
    </subcellularLocation>
</comment>
<keyword evidence="2" id="KW-0150">Chloroplast</keyword>
<dbReference type="InterPro" id="IPR007378">
    <property type="entry name" value="Tic22-like"/>
</dbReference>
<evidence type="ECO:0008006" key="6">
    <source>
        <dbReference type="Google" id="ProtNLM"/>
    </source>
</evidence>
<evidence type="ECO:0000313" key="4">
    <source>
        <dbReference type="EMBL" id="KAF3532352.1"/>
    </source>
</evidence>
<comment type="caution">
    <text evidence="4">The sequence shown here is derived from an EMBL/GenBank/DDBJ whole genome shotgun (WGS) entry which is preliminary data.</text>
</comment>
<keyword evidence="3" id="KW-0934">Plastid</keyword>
<evidence type="ECO:0000313" key="5">
    <source>
        <dbReference type="Proteomes" id="UP000266723"/>
    </source>
</evidence>
<dbReference type="EMBL" id="QGKV02001507">
    <property type="protein sequence ID" value="KAF3532352.1"/>
    <property type="molecule type" value="Genomic_DNA"/>
</dbReference>
<dbReference type="PANTHER" id="PTHR33926">
    <property type="entry name" value="PROTEIN TIC 22, CHLOROPLASTIC"/>
    <property type="match status" value="1"/>
</dbReference>